<feature type="coiled-coil region" evidence="2">
    <location>
        <begin position="14"/>
        <end position="61"/>
    </location>
</feature>
<dbReference type="CDD" id="cd07122">
    <property type="entry name" value="ALDH_F20_ACDH"/>
    <property type="match status" value="1"/>
</dbReference>
<dbReference type="EC" id="1.2.1.10" evidence="4"/>
<dbReference type="Proteomes" id="UP000430345">
    <property type="component" value="Unassembled WGS sequence"/>
</dbReference>
<dbReference type="InterPro" id="IPR013357">
    <property type="entry name" value="Acetaldehyde_DH_acetylating"/>
</dbReference>
<evidence type="ECO:0000256" key="2">
    <source>
        <dbReference type="SAM" id="Coils"/>
    </source>
</evidence>
<organism evidence="4 5">
    <name type="scientific">Clostridium tarantellae</name>
    <dbReference type="NCBI Taxonomy" id="39493"/>
    <lineage>
        <taxon>Bacteria</taxon>
        <taxon>Bacillati</taxon>
        <taxon>Bacillota</taxon>
        <taxon>Clostridia</taxon>
        <taxon>Eubacteriales</taxon>
        <taxon>Clostridiaceae</taxon>
        <taxon>Clostridium</taxon>
    </lineage>
</organism>
<name>A0A6I1MJD1_9CLOT</name>
<evidence type="ECO:0000256" key="1">
    <source>
        <dbReference type="ARBA" id="ARBA00023002"/>
    </source>
</evidence>
<dbReference type="InterPro" id="IPR016163">
    <property type="entry name" value="Ald_DH_C"/>
</dbReference>
<evidence type="ECO:0000313" key="4">
    <source>
        <dbReference type="EMBL" id="MPQ43636.1"/>
    </source>
</evidence>
<dbReference type="Pfam" id="PF00171">
    <property type="entry name" value="Aldedh"/>
    <property type="match status" value="1"/>
</dbReference>
<keyword evidence="1 4" id="KW-0560">Oxidoreductase</keyword>
<dbReference type="InterPro" id="IPR016162">
    <property type="entry name" value="Ald_DH_N"/>
</dbReference>
<dbReference type="PANTHER" id="PTHR11699">
    <property type="entry name" value="ALDEHYDE DEHYDROGENASE-RELATED"/>
    <property type="match status" value="1"/>
</dbReference>
<dbReference type="OrthoDB" id="9804734at2"/>
<evidence type="ECO:0000259" key="3">
    <source>
        <dbReference type="Pfam" id="PF00171"/>
    </source>
</evidence>
<dbReference type="Gene3D" id="3.40.309.10">
    <property type="entry name" value="Aldehyde Dehydrogenase, Chain A, domain 2"/>
    <property type="match status" value="1"/>
</dbReference>
<reference evidence="4 5" key="1">
    <citation type="submission" date="2019-10" db="EMBL/GenBank/DDBJ databases">
        <title>The Genome Sequence of Clostridium tarantellae Isolated from Fish Brain.</title>
        <authorList>
            <person name="Bano L."/>
            <person name="Kiel M."/>
            <person name="Sales G."/>
            <person name="Doxey A.C."/>
            <person name="Mansfield M.J."/>
            <person name="Schiavone M."/>
            <person name="Rossetto O."/>
            <person name="Pirazzini M."/>
            <person name="Dobrindt U."/>
            <person name="Montecucco C."/>
        </authorList>
    </citation>
    <scope>NUCLEOTIDE SEQUENCE [LARGE SCALE GENOMIC DNA]</scope>
    <source>
        <strain evidence="4 5">DSM 3997</strain>
    </source>
</reference>
<keyword evidence="2" id="KW-0175">Coiled coil</keyword>
<dbReference type="RefSeq" id="WP_152889336.1">
    <property type="nucleotide sequence ID" value="NZ_WHJC01000088.1"/>
</dbReference>
<sequence length="565" mass="62406">MEFADKDLQSIQEVRSLICKAKLAQKELAKFNQESIDKIVKAMAEAALEKAEQLAKMAEEETGFGRWKDKVIKNTFASKFVYDYIKDMKTIGILNEDKEKRITDVAVPVGVIAGLIPSTNPTSTVIYKALISIKAGNSIVFSPHPNAKKCILETVKIISEAARLAGAPEGCIQCMTIPTLEGTDELMKHEHVSLILATGGSAMVKAAYSSGTPAIGVGPGNGPAFIEKSADIKLAVKRILDSKTFDNGTICASEQSIVIEECIKNKVIEELKEQGAYFLTEEEAKKLEKFIMKPNGAMNPKIVGKSVQTIANLVHINVPENTRVLIAKETRVGHEYPYSREKLAPILAFYCEPSWEKACEKCIEILNNEGKGHTLVIHSNNENIIEEFALKKPVSRLLVNTPGALGGIGATTNLVPALTLGCGAVGGSSTSDNIGPMNLLNIRKKVYGVRELDDFKNKKNMVDINLSTADMRFNNCDLKVENIDTRFLEENLCAKNKDERFKKYDERFTEESSLDTRFNEDKNNLIKGEEINKSIKESIKDENKKEVTEEQIEQLIKDVLASLNS</sequence>
<dbReference type="AlphaFoldDB" id="A0A6I1MJD1"/>
<keyword evidence="5" id="KW-1185">Reference proteome</keyword>
<feature type="domain" description="Aldehyde dehydrogenase" evidence="3">
    <location>
        <begin position="12"/>
        <end position="327"/>
    </location>
</feature>
<dbReference type="InterPro" id="IPR015590">
    <property type="entry name" value="Aldehyde_DH_dom"/>
</dbReference>
<dbReference type="NCBIfam" id="TIGR02518">
    <property type="entry name" value="EutH_ACDH"/>
    <property type="match status" value="1"/>
</dbReference>
<dbReference type="SUPFAM" id="SSF53720">
    <property type="entry name" value="ALDH-like"/>
    <property type="match status" value="1"/>
</dbReference>
<dbReference type="InterPro" id="IPR016161">
    <property type="entry name" value="Ald_DH/histidinol_DH"/>
</dbReference>
<accession>A0A6I1MJD1</accession>
<dbReference type="Gene3D" id="3.40.605.10">
    <property type="entry name" value="Aldehyde Dehydrogenase, Chain A, domain 1"/>
    <property type="match status" value="1"/>
</dbReference>
<dbReference type="EMBL" id="WHJC01000088">
    <property type="protein sequence ID" value="MPQ43636.1"/>
    <property type="molecule type" value="Genomic_DNA"/>
</dbReference>
<comment type="caution">
    <text evidence="4">The sequence shown here is derived from an EMBL/GenBank/DDBJ whole genome shotgun (WGS) entry which is preliminary data.</text>
</comment>
<proteinExistence type="predicted"/>
<dbReference type="GO" id="GO:0008774">
    <property type="term" value="F:acetaldehyde dehydrogenase (acetylating) activity"/>
    <property type="evidence" value="ECO:0007669"/>
    <property type="project" value="UniProtKB-EC"/>
</dbReference>
<evidence type="ECO:0000313" key="5">
    <source>
        <dbReference type="Proteomes" id="UP000430345"/>
    </source>
</evidence>
<gene>
    <name evidence="4" type="ORF">GBZ86_07675</name>
</gene>
<protein>
    <submittedName>
        <fullName evidence="4">Acetaldehyde dehydrogenase (Acetylating)</fullName>
        <ecNumber evidence="4">1.2.1.10</ecNumber>
    </submittedName>
</protein>